<organism evidence="3">
    <name type="scientific">Timema californicum</name>
    <name type="common">California timema</name>
    <name type="synonym">Walking stick</name>
    <dbReference type="NCBI Taxonomy" id="61474"/>
    <lineage>
        <taxon>Eukaryota</taxon>
        <taxon>Metazoa</taxon>
        <taxon>Ecdysozoa</taxon>
        <taxon>Arthropoda</taxon>
        <taxon>Hexapoda</taxon>
        <taxon>Insecta</taxon>
        <taxon>Pterygota</taxon>
        <taxon>Neoptera</taxon>
        <taxon>Polyneoptera</taxon>
        <taxon>Phasmatodea</taxon>
        <taxon>Timematodea</taxon>
        <taxon>Timematoidea</taxon>
        <taxon>Timematidae</taxon>
        <taxon>Timema</taxon>
    </lineage>
</organism>
<protein>
    <submittedName>
        <fullName evidence="3">(California timema) hypothetical protein</fullName>
    </submittedName>
</protein>
<gene>
    <name evidence="3" type="ORF">TCMB3V08_LOCUS10423</name>
</gene>
<proteinExistence type="predicted"/>
<evidence type="ECO:0000259" key="2">
    <source>
        <dbReference type="Pfam" id="PF20145"/>
    </source>
</evidence>
<dbReference type="AlphaFoldDB" id="A0A7R9JEZ0"/>
<evidence type="ECO:0000313" key="3">
    <source>
        <dbReference type="EMBL" id="CAD7577881.1"/>
    </source>
</evidence>
<evidence type="ECO:0000256" key="1">
    <source>
        <dbReference type="SAM" id="MobiDB-lite"/>
    </source>
</evidence>
<feature type="region of interest" description="Disordered" evidence="1">
    <location>
        <begin position="1"/>
        <end position="39"/>
    </location>
</feature>
<dbReference type="Gene3D" id="1.10.225.10">
    <property type="entry name" value="Saposin-like"/>
    <property type="match status" value="1"/>
</dbReference>
<feature type="domain" description="ARMET N-terminal" evidence="2">
    <location>
        <begin position="410"/>
        <end position="454"/>
    </location>
</feature>
<dbReference type="EMBL" id="OE186335">
    <property type="protein sequence ID" value="CAD7577881.1"/>
    <property type="molecule type" value="Genomic_DNA"/>
</dbReference>
<accession>A0A7R9JEZ0</accession>
<feature type="compositionally biased region" description="Polar residues" evidence="1">
    <location>
        <begin position="369"/>
        <end position="378"/>
    </location>
</feature>
<feature type="region of interest" description="Disordered" evidence="1">
    <location>
        <begin position="349"/>
        <end position="378"/>
    </location>
</feature>
<feature type="compositionally biased region" description="Low complexity" evidence="1">
    <location>
        <begin position="16"/>
        <end position="30"/>
    </location>
</feature>
<name>A0A7R9JEZ0_TIMCA</name>
<dbReference type="InterPro" id="IPR045332">
    <property type="entry name" value="ARMET_N"/>
</dbReference>
<sequence length="498" mass="55967">MMESPTVERQEEEDQLSPLCPSTLTSLMPSKAANAGDSMSTEGSGFVFDRFFKSMVDVDRNVLCPGDYSEYIITAGSNREKPSQVTKVPEARRHNHQYVKKAGNDGHRHSCQFVKKAGIDGHRHNHQFVEKADIDGHRHSCQFVEKADIDSHRHNCQFVEKADIDSHRHNHQYEKKADIDGHRHSCQFVEKADIDSHTHNCQFVEKAGNDGHRHNSATLHTELFRLEASHKVGRGEDLRANNSPVKEQVWIQGRPGIPSMRDLQLCMCPLIGINNQDGGYRYRIARDWRRFAVSTALGLVAYYTVTLLVHSRGRRGVFSPVGEKQPPVHLTEIRTSISPTSAVELQHDKRVRPTTPPRRVTSRCGGQEESATGSNNLQHKMKPCSPHLLPVTVVVATLFLGTVLSLKKEDCEVCITVVERFSNSLSPEVKSDTKKIENAFRDFCKALKNKENRFEKPPTVHPTEIRTSISPFSAVKLNTTSVLANHAIEAGQKKNKPC</sequence>
<dbReference type="Pfam" id="PF20145">
    <property type="entry name" value="ARMET_N"/>
    <property type="match status" value="1"/>
</dbReference>
<reference evidence="3" key="1">
    <citation type="submission" date="2020-11" db="EMBL/GenBank/DDBJ databases">
        <authorList>
            <person name="Tran Van P."/>
        </authorList>
    </citation>
    <scope>NUCLEOTIDE SEQUENCE</scope>
</reference>